<gene>
    <name evidence="1" type="primary">Fam200a_0</name>
    <name evidence="1" type="ORF">GTO93_0009944</name>
</gene>
<protein>
    <submittedName>
        <fullName evidence="1">F200A protein</fullName>
    </submittedName>
</protein>
<feature type="non-terminal residue" evidence="1">
    <location>
        <position position="218"/>
    </location>
</feature>
<dbReference type="PANTHER" id="PTHR45913">
    <property type="entry name" value="EPM2A-INTERACTING PROTEIN 1"/>
    <property type="match status" value="1"/>
</dbReference>
<dbReference type="Proteomes" id="UP001166093">
    <property type="component" value="Unassembled WGS sequence"/>
</dbReference>
<proteinExistence type="predicted"/>
<evidence type="ECO:0000313" key="1">
    <source>
        <dbReference type="EMBL" id="MBN3284054.1"/>
    </source>
</evidence>
<keyword evidence="2" id="KW-1185">Reference proteome</keyword>
<organism evidence="1 2">
    <name type="scientific">Polyodon spathula</name>
    <name type="common">North American paddlefish</name>
    <name type="synonym">Squalus spathula</name>
    <dbReference type="NCBI Taxonomy" id="7913"/>
    <lineage>
        <taxon>Eukaryota</taxon>
        <taxon>Metazoa</taxon>
        <taxon>Chordata</taxon>
        <taxon>Craniata</taxon>
        <taxon>Vertebrata</taxon>
        <taxon>Euteleostomi</taxon>
        <taxon>Actinopterygii</taxon>
        <taxon>Chondrostei</taxon>
        <taxon>Acipenseriformes</taxon>
        <taxon>Polyodontidae</taxon>
        <taxon>Polyodon</taxon>
    </lineage>
</organism>
<dbReference type="SUPFAM" id="SSF53098">
    <property type="entry name" value="Ribonuclease H-like"/>
    <property type="match status" value="1"/>
</dbReference>
<sequence>MNPNDCFKALYQVTYYVAKNKKPYTSREKLILPAVTDICRTMLGDSVAEKLKMIPLSDNTVSRRISDMSENIKAQLISQLQSSLLTIQLDEAMDISKEAHLIAYVWYCPETSIKYCFIQQSQSLTFSIGSEFHQPFVAEAMSLSHLSDDTQEELIELQSELTLDIQFKNQSLGEFWLKVGSEYPALSKIAIKALLPFGSSYLCEIGFSALAVLKTKYC</sequence>
<reference evidence="1" key="1">
    <citation type="journal article" date="2021" name="Cell">
        <title>Tracing the genetic footprints of vertebrate landing in non-teleost ray-finned fishes.</title>
        <authorList>
            <person name="Bi X."/>
            <person name="Wang K."/>
            <person name="Yang L."/>
            <person name="Pan H."/>
            <person name="Jiang H."/>
            <person name="Wei Q."/>
            <person name="Fang M."/>
            <person name="Yu H."/>
            <person name="Zhu C."/>
            <person name="Cai Y."/>
            <person name="He Y."/>
            <person name="Gan X."/>
            <person name="Zeng H."/>
            <person name="Yu D."/>
            <person name="Zhu Y."/>
            <person name="Jiang H."/>
            <person name="Qiu Q."/>
            <person name="Yang H."/>
            <person name="Zhang Y.E."/>
            <person name="Wang W."/>
            <person name="Zhu M."/>
            <person name="He S."/>
            <person name="Zhang G."/>
        </authorList>
    </citation>
    <scope>NUCLEOTIDE SEQUENCE</scope>
    <source>
        <strain evidence="1">Pddl_001</strain>
    </source>
</reference>
<feature type="non-terminal residue" evidence="1">
    <location>
        <position position="1"/>
    </location>
</feature>
<dbReference type="PANTHER" id="PTHR45913:SF19">
    <property type="entry name" value="LOW QUALITY PROTEIN: ZINC FINGER BED DOMAIN-CONTAINING PROTEIN 5-LIKE"/>
    <property type="match status" value="1"/>
</dbReference>
<accession>A0ABS2YC67</accession>
<dbReference type="EMBL" id="JAAWVQ010132864">
    <property type="protein sequence ID" value="MBN3284054.1"/>
    <property type="molecule type" value="Genomic_DNA"/>
</dbReference>
<evidence type="ECO:0000313" key="2">
    <source>
        <dbReference type="Proteomes" id="UP001166093"/>
    </source>
</evidence>
<comment type="caution">
    <text evidence="1">The sequence shown here is derived from an EMBL/GenBank/DDBJ whole genome shotgun (WGS) entry which is preliminary data.</text>
</comment>
<dbReference type="InterPro" id="IPR012337">
    <property type="entry name" value="RNaseH-like_sf"/>
</dbReference>
<name>A0ABS2YC67_POLSP</name>